<evidence type="ECO:0000313" key="4">
    <source>
        <dbReference type="Proteomes" id="UP000823388"/>
    </source>
</evidence>
<feature type="region of interest" description="Disordered" evidence="1">
    <location>
        <begin position="137"/>
        <end position="195"/>
    </location>
</feature>
<accession>A0A8T0UU55</accession>
<keyword evidence="4" id="KW-1185">Reference proteome</keyword>
<reference evidence="3" key="1">
    <citation type="submission" date="2020-05" db="EMBL/GenBank/DDBJ databases">
        <title>WGS assembly of Panicum virgatum.</title>
        <authorList>
            <person name="Lovell J.T."/>
            <person name="Jenkins J."/>
            <person name="Shu S."/>
            <person name="Juenger T.E."/>
            <person name="Schmutz J."/>
        </authorList>
    </citation>
    <scope>NUCLEOTIDE SEQUENCE</scope>
    <source>
        <strain evidence="3">AP13</strain>
    </source>
</reference>
<feature type="region of interest" description="Disordered" evidence="1">
    <location>
        <begin position="89"/>
        <end position="124"/>
    </location>
</feature>
<dbReference type="Pfam" id="PF00646">
    <property type="entry name" value="F-box"/>
    <property type="match status" value="1"/>
</dbReference>
<dbReference type="EMBL" id="CM029041">
    <property type="protein sequence ID" value="KAG2624696.1"/>
    <property type="molecule type" value="Genomic_DNA"/>
</dbReference>
<comment type="caution">
    <text evidence="3">The sequence shown here is derived from an EMBL/GenBank/DDBJ whole genome shotgun (WGS) entry which is preliminary data.</text>
</comment>
<gene>
    <name evidence="3" type="ORF">PVAP13_3KG362770</name>
</gene>
<dbReference type="Proteomes" id="UP000823388">
    <property type="component" value="Chromosome 3K"/>
</dbReference>
<feature type="domain" description="F-box" evidence="2">
    <location>
        <begin position="38"/>
        <end position="78"/>
    </location>
</feature>
<evidence type="ECO:0000259" key="2">
    <source>
        <dbReference type="SMART" id="SM00256"/>
    </source>
</evidence>
<dbReference type="AlphaFoldDB" id="A0A8T0UU55"/>
<protein>
    <recommendedName>
        <fullName evidence="2">F-box domain-containing protein</fullName>
    </recommendedName>
</protein>
<proteinExistence type="predicted"/>
<evidence type="ECO:0000313" key="3">
    <source>
        <dbReference type="EMBL" id="KAG2624696.1"/>
    </source>
</evidence>
<feature type="compositionally biased region" description="Low complexity" evidence="1">
    <location>
        <begin position="147"/>
        <end position="169"/>
    </location>
</feature>
<dbReference type="PANTHER" id="PTHR31672">
    <property type="entry name" value="BNACNNG10540D PROTEIN"/>
    <property type="match status" value="1"/>
</dbReference>
<dbReference type="InterPro" id="IPR050796">
    <property type="entry name" value="SCF_F-box_component"/>
</dbReference>
<name>A0A8T0UU55_PANVG</name>
<dbReference type="SUPFAM" id="SSF81383">
    <property type="entry name" value="F-box domain"/>
    <property type="match status" value="1"/>
</dbReference>
<dbReference type="SMART" id="SM00256">
    <property type="entry name" value="FBOX"/>
    <property type="match status" value="1"/>
</dbReference>
<dbReference type="CDD" id="cd22157">
    <property type="entry name" value="F-box_AtFBW1-like"/>
    <property type="match status" value="1"/>
</dbReference>
<dbReference type="Gene3D" id="1.20.1280.50">
    <property type="match status" value="1"/>
</dbReference>
<dbReference type="InterPro" id="IPR036047">
    <property type="entry name" value="F-box-like_dom_sf"/>
</dbReference>
<sequence length="380" mass="41203">MQLARHVQFYQRARGRRLTAEMSTPPAPGGGQQGIHALCEDALMEILTRLPSKSVLRCRAVCRTWRRLTTDRSFLAAHRPLQMITLSLYGARAPPSPKTRGRRKAARSSSAQQAPLAPGRSTPSTGCSCCPHAPGCSSSATPPPGSGPTCRRGAPSHAASPPSPLLLHPVGRRRPGPPARAGSSSSGKPDVRRPLARRGTLHWLASHSEARTGKMLGFDTASEAFRLMSRPPVPERAGGGAPTATALLDLDGGGELSVAAMQDATSLAVWALQDYETETWTLRCRVVVPLCCRDPASSDLHTMMFLSVGGGAILIGNRSHYSTTARLYDLKEKRMRGEISFFHQIPTFQGFRESLVSHAFFDVPRSSEVAYKYIKRVFSW</sequence>
<organism evidence="3 4">
    <name type="scientific">Panicum virgatum</name>
    <name type="common">Blackwell switchgrass</name>
    <dbReference type="NCBI Taxonomy" id="38727"/>
    <lineage>
        <taxon>Eukaryota</taxon>
        <taxon>Viridiplantae</taxon>
        <taxon>Streptophyta</taxon>
        <taxon>Embryophyta</taxon>
        <taxon>Tracheophyta</taxon>
        <taxon>Spermatophyta</taxon>
        <taxon>Magnoliopsida</taxon>
        <taxon>Liliopsida</taxon>
        <taxon>Poales</taxon>
        <taxon>Poaceae</taxon>
        <taxon>PACMAD clade</taxon>
        <taxon>Panicoideae</taxon>
        <taxon>Panicodae</taxon>
        <taxon>Paniceae</taxon>
        <taxon>Panicinae</taxon>
        <taxon>Panicum</taxon>
        <taxon>Panicum sect. Hiantes</taxon>
    </lineage>
</organism>
<evidence type="ECO:0000256" key="1">
    <source>
        <dbReference type="SAM" id="MobiDB-lite"/>
    </source>
</evidence>
<dbReference type="InterPro" id="IPR001810">
    <property type="entry name" value="F-box_dom"/>
</dbReference>
<dbReference type="PANTHER" id="PTHR31672:SF2">
    <property type="entry name" value="F-BOX DOMAIN-CONTAINING PROTEIN"/>
    <property type="match status" value="1"/>
</dbReference>